<keyword evidence="2" id="KW-1185">Reference proteome</keyword>
<protein>
    <submittedName>
        <fullName evidence="1">Uncharacterized protein</fullName>
    </submittedName>
</protein>
<gene>
    <name evidence="1" type="ORF">J2Z80_000347</name>
</gene>
<organism evidence="1 2">
    <name type="scientific">Thermoanaerobacterium butyriciformans</name>
    <dbReference type="NCBI Taxonomy" id="1702242"/>
    <lineage>
        <taxon>Bacteria</taxon>
        <taxon>Bacillati</taxon>
        <taxon>Bacillota</taxon>
        <taxon>Clostridia</taxon>
        <taxon>Thermoanaerobacterales</taxon>
        <taxon>Thermoanaerobacteraceae</taxon>
        <taxon>Thermoanaerobacterium</taxon>
    </lineage>
</organism>
<evidence type="ECO:0000313" key="2">
    <source>
        <dbReference type="Proteomes" id="UP001166402"/>
    </source>
</evidence>
<dbReference type="EMBL" id="JAGGLT010000002">
    <property type="protein sequence ID" value="MBP2070849.1"/>
    <property type="molecule type" value="Genomic_DNA"/>
</dbReference>
<accession>A0ABS4NCC1</accession>
<reference evidence="1" key="1">
    <citation type="submission" date="2021-03" db="EMBL/GenBank/DDBJ databases">
        <title>Genomic Encyclopedia of Type Strains, Phase IV (KMG-IV): sequencing the most valuable type-strain genomes for metagenomic binning, comparative biology and taxonomic classification.</title>
        <authorList>
            <person name="Goeker M."/>
        </authorList>
    </citation>
    <scope>NUCLEOTIDE SEQUENCE</scope>
    <source>
        <strain evidence="1">DSM 101588</strain>
    </source>
</reference>
<evidence type="ECO:0000313" key="1">
    <source>
        <dbReference type="EMBL" id="MBP2070849.1"/>
    </source>
</evidence>
<dbReference type="Proteomes" id="UP001166402">
    <property type="component" value="Unassembled WGS sequence"/>
</dbReference>
<dbReference type="RefSeq" id="WP_209452817.1">
    <property type="nucleotide sequence ID" value="NZ_JAGGLT010000002.1"/>
</dbReference>
<sequence>MKNGQDSKLIKETPIIKGKYAEEILQEFFKIPFEAAIRRNKSALELVNKLKG</sequence>
<proteinExistence type="predicted"/>
<comment type="caution">
    <text evidence="1">The sequence shown here is derived from an EMBL/GenBank/DDBJ whole genome shotgun (WGS) entry which is preliminary data.</text>
</comment>
<name>A0ABS4NCC1_9THEO</name>